<proteinExistence type="inferred from homology"/>
<sequence length="316" mass="35104">MSTDLFPGFSSQFITTSQGARIFVRVSQPKEKEEDSPKPPLLLIHGFPQTHIEFHKIAPLLLPHFTLILLDLRGYGASSPAPHGSNNGSGYTKRLMGQDCVSVMEQLGFGDEKFAVVGHDRGARVAYRLAFDSPERVSKVVVVDVVPTASMFAGFGDVKAGLKAYHWLFLAQPAPFPERMISGDGGGGKVFLEHCLASWTASGTLEESFSSTAMERYREAYCREENIHSTCEDYRAGAFFDRVYDEEELERGRKIEVPVLAVWGDKWLPAEGKKDGPLEVWQRYCADVRGRGLRCGHFVPEEDPEGLAGEILEFLL</sequence>
<dbReference type="InterPro" id="IPR000073">
    <property type="entry name" value="AB_hydrolase_1"/>
</dbReference>
<feature type="domain" description="AB hydrolase-1" evidence="3">
    <location>
        <begin position="39"/>
        <end position="180"/>
    </location>
</feature>
<dbReference type="PRINTS" id="PR00111">
    <property type="entry name" value="ABHYDROLASE"/>
</dbReference>
<dbReference type="InterPro" id="IPR000639">
    <property type="entry name" value="Epox_hydrolase-like"/>
</dbReference>
<evidence type="ECO:0000256" key="2">
    <source>
        <dbReference type="ARBA" id="ARBA00038334"/>
    </source>
</evidence>
<dbReference type="PRINTS" id="PR00412">
    <property type="entry name" value="EPOXHYDRLASE"/>
</dbReference>
<dbReference type="Gene3D" id="3.40.50.1820">
    <property type="entry name" value="alpha/beta hydrolase"/>
    <property type="match status" value="1"/>
</dbReference>
<gene>
    <name evidence="4" type="ORF">BDW59DRAFT_156307</name>
</gene>
<name>A0ABR4J311_9EURO</name>
<dbReference type="EMBL" id="JBFXLS010000002">
    <property type="protein sequence ID" value="KAL2834375.1"/>
    <property type="molecule type" value="Genomic_DNA"/>
</dbReference>
<evidence type="ECO:0000259" key="3">
    <source>
        <dbReference type="Pfam" id="PF00561"/>
    </source>
</evidence>
<dbReference type="Pfam" id="PF00561">
    <property type="entry name" value="Abhydrolase_1"/>
    <property type="match status" value="1"/>
</dbReference>
<accession>A0ABR4J311</accession>
<dbReference type="Proteomes" id="UP001610335">
    <property type="component" value="Unassembled WGS sequence"/>
</dbReference>
<evidence type="ECO:0000256" key="1">
    <source>
        <dbReference type="ARBA" id="ARBA00022801"/>
    </source>
</evidence>
<dbReference type="SUPFAM" id="SSF53474">
    <property type="entry name" value="alpha/beta-Hydrolases"/>
    <property type="match status" value="1"/>
</dbReference>
<keyword evidence="1 4" id="KW-0378">Hydrolase</keyword>
<dbReference type="PANTHER" id="PTHR43329">
    <property type="entry name" value="EPOXIDE HYDROLASE"/>
    <property type="match status" value="1"/>
</dbReference>
<protein>
    <submittedName>
        <fullName evidence="4">Alpha/Beta hydrolase protein</fullName>
    </submittedName>
</protein>
<dbReference type="InterPro" id="IPR029058">
    <property type="entry name" value="AB_hydrolase_fold"/>
</dbReference>
<organism evidence="4 5">
    <name type="scientific">Aspergillus cavernicola</name>
    <dbReference type="NCBI Taxonomy" id="176166"/>
    <lineage>
        <taxon>Eukaryota</taxon>
        <taxon>Fungi</taxon>
        <taxon>Dikarya</taxon>
        <taxon>Ascomycota</taxon>
        <taxon>Pezizomycotina</taxon>
        <taxon>Eurotiomycetes</taxon>
        <taxon>Eurotiomycetidae</taxon>
        <taxon>Eurotiales</taxon>
        <taxon>Aspergillaceae</taxon>
        <taxon>Aspergillus</taxon>
        <taxon>Aspergillus subgen. Nidulantes</taxon>
    </lineage>
</organism>
<reference evidence="4 5" key="1">
    <citation type="submission" date="2024-07" db="EMBL/GenBank/DDBJ databases">
        <title>Section-level genome sequencing and comparative genomics of Aspergillus sections Usti and Cavernicolus.</title>
        <authorList>
            <consortium name="Lawrence Berkeley National Laboratory"/>
            <person name="Nybo J.L."/>
            <person name="Vesth T.C."/>
            <person name="Theobald S."/>
            <person name="Frisvad J.C."/>
            <person name="Larsen T.O."/>
            <person name="Kjaerboelling I."/>
            <person name="Rothschild-Mancinelli K."/>
            <person name="Lyhne E.K."/>
            <person name="Kogle M.E."/>
            <person name="Barry K."/>
            <person name="Clum A."/>
            <person name="Na H."/>
            <person name="Ledsgaard L."/>
            <person name="Lin J."/>
            <person name="Lipzen A."/>
            <person name="Kuo A."/>
            <person name="Riley R."/>
            <person name="Mondo S."/>
            <person name="LaButti K."/>
            <person name="Haridas S."/>
            <person name="Pangalinan J."/>
            <person name="Salamov A.A."/>
            <person name="Simmons B.A."/>
            <person name="Magnuson J.K."/>
            <person name="Chen J."/>
            <person name="Drula E."/>
            <person name="Henrissat B."/>
            <person name="Wiebenga A."/>
            <person name="Lubbers R.J."/>
            <person name="Gomes A.C."/>
            <person name="Makela M.R."/>
            <person name="Stajich J."/>
            <person name="Grigoriev I.V."/>
            <person name="Mortensen U.H."/>
            <person name="De vries R.P."/>
            <person name="Baker S.E."/>
            <person name="Andersen M.R."/>
        </authorList>
    </citation>
    <scope>NUCLEOTIDE SEQUENCE [LARGE SCALE GENOMIC DNA]</scope>
    <source>
        <strain evidence="4 5">CBS 600.67</strain>
    </source>
</reference>
<comment type="similarity">
    <text evidence="2">Belongs to the AB hydrolase superfamily. Epoxide hydrolase family.</text>
</comment>
<evidence type="ECO:0000313" key="5">
    <source>
        <dbReference type="Proteomes" id="UP001610335"/>
    </source>
</evidence>
<dbReference type="GO" id="GO:0016787">
    <property type="term" value="F:hydrolase activity"/>
    <property type="evidence" value="ECO:0007669"/>
    <property type="project" value="UniProtKB-KW"/>
</dbReference>
<comment type="caution">
    <text evidence="4">The sequence shown here is derived from an EMBL/GenBank/DDBJ whole genome shotgun (WGS) entry which is preliminary data.</text>
</comment>
<evidence type="ECO:0000313" key="4">
    <source>
        <dbReference type="EMBL" id="KAL2834375.1"/>
    </source>
</evidence>
<keyword evidence="5" id="KW-1185">Reference proteome</keyword>